<feature type="region of interest" description="Disordered" evidence="1">
    <location>
        <begin position="3679"/>
        <end position="3700"/>
    </location>
</feature>
<dbReference type="InterPro" id="IPR053139">
    <property type="entry name" value="Surface_bspA-like"/>
</dbReference>
<feature type="region of interest" description="Disordered" evidence="1">
    <location>
        <begin position="3297"/>
        <end position="3326"/>
    </location>
</feature>
<dbReference type="InterPro" id="IPR026906">
    <property type="entry name" value="LRR_5"/>
</dbReference>
<name>A0ABR2I6W8_9EUKA</name>
<gene>
    <name evidence="2" type="ORF">M9Y10_016056</name>
</gene>
<feature type="compositionally biased region" description="Basic and acidic residues" evidence="1">
    <location>
        <begin position="3297"/>
        <end position="3315"/>
    </location>
</feature>
<dbReference type="PANTHER" id="PTHR45661">
    <property type="entry name" value="SURFACE ANTIGEN"/>
    <property type="match status" value="1"/>
</dbReference>
<feature type="compositionally biased region" description="Polar residues" evidence="1">
    <location>
        <begin position="2594"/>
        <end position="2603"/>
    </location>
</feature>
<feature type="region of interest" description="Disordered" evidence="1">
    <location>
        <begin position="2521"/>
        <end position="2653"/>
    </location>
</feature>
<dbReference type="InterPro" id="IPR032675">
    <property type="entry name" value="LRR_dom_sf"/>
</dbReference>
<feature type="compositionally biased region" description="Basic and acidic residues" evidence="1">
    <location>
        <begin position="4505"/>
        <end position="4576"/>
    </location>
</feature>
<dbReference type="SUPFAM" id="SSF52058">
    <property type="entry name" value="L domain-like"/>
    <property type="match status" value="12"/>
</dbReference>
<keyword evidence="3" id="KW-1185">Reference proteome</keyword>
<reference evidence="2 3" key="1">
    <citation type="submission" date="2024-04" db="EMBL/GenBank/DDBJ databases">
        <title>Tritrichomonas musculus Genome.</title>
        <authorList>
            <person name="Alves-Ferreira E."/>
            <person name="Grigg M."/>
            <person name="Lorenzi H."/>
            <person name="Galac M."/>
        </authorList>
    </citation>
    <scope>NUCLEOTIDE SEQUENCE [LARGE SCALE GENOMIC DNA]</scope>
    <source>
        <strain evidence="2 3">EAF2021</strain>
    </source>
</reference>
<feature type="compositionally biased region" description="Polar residues" evidence="1">
    <location>
        <begin position="2627"/>
        <end position="2638"/>
    </location>
</feature>
<protein>
    <recommendedName>
        <fullName evidence="4">Surface antigen BspA-like</fullName>
    </recommendedName>
</protein>
<evidence type="ECO:0000313" key="3">
    <source>
        <dbReference type="Proteomes" id="UP001470230"/>
    </source>
</evidence>
<organism evidence="2 3">
    <name type="scientific">Tritrichomonas musculus</name>
    <dbReference type="NCBI Taxonomy" id="1915356"/>
    <lineage>
        <taxon>Eukaryota</taxon>
        <taxon>Metamonada</taxon>
        <taxon>Parabasalia</taxon>
        <taxon>Tritrichomonadida</taxon>
        <taxon>Tritrichomonadidae</taxon>
        <taxon>Tritrichomonas</taxon>
    </lineage>
</organism>
<feature type="region of interest" description="Disordered" evidence="1">
    <location>
        <begin position="4254"/>
        <end position="4278"/>
    </location>
</feature>
<sequence length="4936" mass="569245">MEESEIEGSPNLPFTKLTRDKDDLSSETYVKSLHNFNDYIYDIRFNKDSPLETINPKYINYPHLYSITLPPSLITIKPGSFQRCLDLFQVIFLKNDDNENLLKYIGKYAFRGTSLESITITANVQQIGDYCFPTSLKSIVFEENARNLEKIGNHAFDGAQFETFFMPSNTKPFLNSDCIFKDCKQLHTIVFDRSVNKDEPAPTDREEEDEFESMPEKKENFFKKYHRYEAMSGRFCGYYEEEDIESYDIPSYDPARSYMFSGIKLEKLEIFSSKINNFFFSNTPYLTMIEIPSKENSRYVKERGILYTKNQKKLIVAERNIKDATIPSKCKIISNYAFNFDSFEKVSFEKNSELEEISVFAFSESNIKKLTIPDSVDNINLAAFYKCRLLESVNLPNSLRKVGQISFSFTKLTEVTIPKSVIVIEYGSFYQCSQLKKIEFENESNLLCIEPFAFAKTSIEKVDLPNSCISLGEYCFANCENLKIFNIKKDSYLEKIGQGCFKGTQIEEFTLPLYIKTFDLSYTEAKVVNVANDCQYLNQFYSLSSTQITTITIPPTVRTITKHAFFCCSSLKEVKIFNLSDSNLNEIEIAAFYGCVSLTTFDLPKTVRTFKSECFKNTPNYNAQINLIVDDKEICIENNAFENSGITSFKSKSKKIEVSRLAFKDCQKLTLFSSDVEIECAIKESSFMNCSSLKTVKLTKDVPKIEIGESCFMNSSIESFDVPVELKDIPKSCFKNCKKLKQIKIHNNSRLEHLYNEAFYNSGIESIFISFKIVKIHKSCFENCEKLKEVSFAKDKPSLKIGERAFANSGLEQFYVGKFIWTIGCSCFENCSNLKKLTFSSSSPIYVIKESTFRSSGIESLILPKKVEFIQKHAFENCQNLQTVTFNYSNVQISKYAFSDCSNLCKIKCKSEITVEIIQKEDWYQLPIQIKFNQVQIDKNIIDRIFVSKIPFLDSIPSPIWQYSLQMNKKWGTMKNVQTYSFYNFVVEYHEGGYYFDSMKELLFVDFLIEEITIPKETKVIEQSALKFSNVKKINFEEDSQLTKISDFSFESLPIEEISIPDTVTFIGESAFRDCFSLKKVQINATSQLKTIGPNAFEKTSIEQILFPSKLTTVGDYAFYECFKLTEVENQSNKITFGEHSFQRSSIEKINFPVNSTFAYSAFKECSKLKALNFLDKPKKVIFEEESFALSGLEELKLKGNFDIKENAFIFCPFLQTLSLGSKYIKVLDNSLSCSNISVCILNLQFLLDENNYERQTFINSCIDKIRSSKIKKCSLKLSFINKQKEEESYNEECILNHRCFVLNESLVYADLIDNTLLFEEPPADKKEIIKKNEVLQVPSKVKKLDFPAMTHVKRIIWASDCLVDDLGSEGNFSYYRLTEIMIPKLVTKIPNKLFLNCHFLKTVKFEEGSILEEVGEFAFFSIKIAKIILPTTCKVIGNCAFMNCCNLKEVSFEGETIGDSAFQQTGLLSFNLSNKTRTIGSDAFRYCHSLTSFEIDIDDSILSEIGISALAETPITTINIPRNVEKIEKFTFEGCRFLREVNISPFSKLEKIDSQAFLANESLKRINIPKSILYLFNENFLKEPPEISPMYYNCQSFDAIENQRQKVNEQQGKEEIETCSLIFNFSEGNTVKSLINRCYVINQELVYANQIDNALLTEKIPLEDKNKGKPKPNEILQVPNPVIKLNFPPMPHIKKIQWGNKCIVNDIGPPGFFSYYRLTEITIPKLVEVIPERLFEHCHFLRNVQFEKGSKLREIGAFSFANTKVEKVFLPKTVEVIRASAFFNNQYLQDILFEGEEIEDEAFSQTGLTVFSLSNNTKSIGDGVFRYCRSLTTIKINILSSNLSEIGSYAFSETGITTINIPQNVKVIKSFTFDGCTALKEVNFSPITKLEKIEKNAFPVNSSLTKINLPKSVVDLFNKLIKAPTMQSIMYDSDLYFDVIDHEQPIKVNQSEIETCSLLLNFCKENPCNSFTNKCYVIDSELVYADMIDNTPPAEKSPRDKNKRNVLKKNEVLQVPNNVTKLNFPPMPHIRRIVWGSKCIVNDLGKPGSFAYYRLIELTIPKLVEVIPERLCEHCHSLKVLQFEEGSVLKEIGASSFAHTKIEKLEIPSSVQVIHQSAFYDIPCLQEVTFEGEIIEDEAFSETGITMFTLSNNTKTISEKAFYHCLSLTTFNIDINNSNLTSIGSSAFSETAIKTINVPAGVNSIEAFTFENCQSLQEVIISPKSKLESIGKYAFNNCQSLVKINIPNTIANLSYKAFVNTPSLCSILKESNEKFILFEDNSVYSNDRTLVFVPRNLREFKVIPNCLVIHSSAFCGPNLSKVSFSDSSLIKIEKCAFAHSTGLKSMSIPNSIRYIGNEAFIDCQKLTKVVFEQGSKIKQIPKSCFAYSGLKTIKLASSIEIICHSSFSSCSNLKNINLHNTKTKIVGDYAFSDCNINKAKFPASVEYIGGHSFDGNKSLMMVDFTRLTEIDEDFPPLFTKVRARSLRIKKNAFKILNQSIQNQSFTQKEINNLNNKIRKELAKQQQQQQQQQNNNNNQADFNNNQNDIISPRRKPTINTNINGPKRSNNAMLSKNPQIIKPNQPSRKGKNKNARTSPRTNLNVSESLPVLPPSSDKGNISPRRFNRNQQSEEATNDFNQEEITNEDENEIEEQEDLQLDEDEEIDVKPASKCFIHNSAFMNCNVKTFKCNCKEFEWFSFFEKCNKIDEYISNESCKSELTKLEKESINKCCTTGDSFRFTKLEIDNQETVPLCENQHLLKEFVITNSITRMPFYRFSECTSLTKITFAKDSKVDSITEYCFQKTALKEISIPASVKYMGVYAFYSCLNLEKVTFDDDSKLVLISDWSFCECNKLTSIRIPSSVEKIGKFVFYSCPSLEKVSFADGSQLKKIEEGAFSKCQKLTTIELPNKIEEIPKSCFAYSGLQKITLPKSIKKVCSKSFYECRTLSEINLNSGIEMIESYSFYNNISIKELDIPSSLKVLKEYSFCGCENLCKFNTTADTELVEIEEGTFENTNLSELRINRKATKLFTPRNIKTLNSINFYGGSPTHFILTEEGNIYEPIEPKSINDISKIDLKESELEFRKNLENDFILSTYYYLKNGRFSPYDEEMKYPIVHGHYQYNNFHAKITKSAEDYIFCQNRAQSPEEEGESKKNPMLKLIFAPKNSTTLKIHPDCFSISNCIAQDMPKLNTIEYSAGLTNSVSGLPNYNHLTSNIKEIQILGKYSNLCDGVFSYYKRLKTVIIGEDTSILYIPKHAFLGCENLKEIKIPSSCHSIEEGSFKDCIRLKRIEFNKRSTKEKTEDESNKDKDKDNNPEEEETKDEIKNDKETNLRFIRKEAFCNCKSLKSITIPRTIFAICEGAFMNCENLKKVIIEIKPKVKETLEIIEKNAFRNCKSLASFRLPRSCYYVGPGSFMDCTSMKTFQSKGRELMSIQSRTFKNCTSLERIEITNLPFQFNNYINSSYPKPVFCIGSESFMNCTSLEEIVIEDKSKDKKTIKYNKQNKKPMFMYPTDPILRNNGHLFYIFKTKQTIEKRAFYNCTALKKARIILGYLSKFEKESFFKCSSLKEIEINSRCYQYLITEGRETFSFSETPKDIELKIMNNNQLVETLPLTNYMINYATEKRHCNKFLSSLEKTLPNIIPSYAEKAIERLSNYKSNSNNNKNRAKLFRRNNCNAQQQQNNADQNQNDQPEEASKAKQTSKLIKEFVIADQIVLYVKKVNKINPSEIEFIMSDYFTDDLKRCNIQPHPIINSPLRTTFDFMEMTKWLHSARFAMYYDLLKIKFLKNADMATIPAFCFAFTGIKTIVIPASVEKIEKFAFYCCSNLEKVKFANNCKLKKIEEGAFSKCQKLTTIELPNKIEEIPKSCFAYSGLQKITLPTSIKKVCSKSFYECRTLSEINLNSGIEMIESYSFYNNISIKELNIPSSLKVLKEYSFCGCENLCKFNTTADTELVEIEEGTFENTNLSELRINRKATKLFTPRNIKTLNSINFYGGSPTHFILTEEGNIYEPIEPNSQEEIEKIRRSSQESAKLRSINNLIRDFFFGIHYYTRHKRPNINYDFNFINFYCDRNKFNPYPKLYTDIAKDYMDIIFYKNRAQSPEEEGESKKNPMLKLIFAPKNSTTLKIHPDCFSISNCIAQDMPKLNTIEYSAGLTNSVSGLPNYNHLTSNIIEIQILGKYSNLCDGVFSYYKRLKTVIIGEDTSILYIPKHAFLGCENLKEIKIPSSCHSIEEGSFKDCIRLKRIEFNKRSTKEKTEDESNKDKDKHNNPGENKKYKFKVGRHYDNDEEEEDIDDERETNLKFIRKEAFCNCKSLKSITIPRTIFAICEGAFMNCENLKKVIIEIKPKVKETLEIIEKNAFRNCKSLSSFRLPRSCYYVGPGSFMDCTSMKTFQSKGRELMSIQSRTFKNCTSLERIEITNLPYYDNQSPKIKAGKINDEPYLNNPIFYIGSESFMNCTSLEEIVIEDKSKDKKTIKYNNKNKENKRNKKHKNDSESEENKDDNKNEENKDDNKNEENKDDNKNEENKDDNKNEENKDDNKNEENKDDNKNEENKDDNKNEENKDDNKNEENKETLFTYPIHYGRGHYSVGKYGEYPIHHLIRFKQTIEKRAFYNCTALKKARIILGNLENIEQESFFKCPSLKEIEINSQYYRYLITEGRELFSDTPKEIELKIMNKNQLIETFTDLDKPINIFTQKRHYPEHLSSLEKTSINYKPLDLETVLKPHQKKEKRHYKEYLSNFYKTLPNFVILYSFDFLEDKGILDKVSTEKHRLERRHFNDDLTPKVPLKYSNSFTKSFNVIKDEFDEKNKQQMVALFNFKPDWLNKIVVLKRPLHKGQKRHYKKYVSFLCQTLPLFSFTYSGTLTRLRRQKRRREMRHYREHLLTCSELQRLYLKQEEVDENESVVSQTSLRVKEPDSQRSALNGPARKRPV</sequence>
<evidence type="ECO:0008006" key="4">
    <source>
        <dbReference type="Google" id="ProtNLM"/>
    </source>
</evidence>
<dbReference type="EMBL" id="JAPFFF010000020">
    <property type="protein sequence ID" value="KAK8857650.1"/>
    <property type="molecule type" value="Genomic_DNA"/>
</dbReference>
<feature type="compositionally biased region" description="Low complexity" evidence="1">
    <location>
        <begin position="2604"/>
        <end position="2615"/>
    </location>
</feature>
<feature type="compositionally biased region" description="Low complexity" evidence="1">
    <location>
        <begin position="2525"/>
        <end position="2547"/>
    </location>
</feature>
<dbReference type="Gene3D" id="3.80.10.10">
    <property type="entry name" value="Ribonuclease Inhibitor"/>
    <property type="match status" value="23"/>
</dbReference>
<dbReference type="Proteomes" id="UP001470230">
    <property type="component" value="Unassembled WGS sequence"/>
</dbReference>
<feature type="compositionally biased region" description="Polar residues" evidence="1">
    <location>
        <begin position="2557"/>
        <end position="2586"/>
    </location>
</feature>
<feature type="compositionally biased region" description="Low complexity" evidence="1">
    <location>
        <begin position="3679"/>
        <end position="3692"/>
    </location>
</feature>
<feature type="compositionally biased region" description="Acidic residues" evidence="1">
    <location>
        <begin position="2639"/>
        <end position="2653"/>
    </location>
</feature>
<proteinExistence type="predicted"/>
<feature type="region of interest" description="Disordered" evidence="1">
    <location>
        <begin position="4905"/>
        <end position="4936"/>
    </location>
</feature>
<evidence type="ECO:0000313" key="2">
    <source>
        <dbReference type="EMBL" id="KAK8857650.1"/>
    </source>
</evidence>
<feature type="compositionally biased region" description="Basic and acidic residues" evidence="1">
    <location>
        <begin position="4479"/>
        <end position="4488"/>
    </location>
</feature>
<evidence type="ECO:0000256" key="1">
    <source>
        <dbReference type="SAM" id="MobiDB-lite"/>
    </source>
</evidence>
<accession>A0ABR2I6W8</accession>
<dbReference type="PANTHER" id="PTHR45661:SF3">
    <property type="entry name" value="IG-LIKE DOMAIN-CONTAINING PROTEIN"/>
    <property type="match status" value="1"/>
</dbReference>
<feature type="region of interest" description="Disordered" evidence="1">
    <location>
        <begin position="4479"/>
        <end position="4576"/>
    </location>
</feature>
<dbReference type="Pfam" id="PF13306">
    <property type="entry name" value="LRR_5"/>
    <property type="match status" value="18"/>
</dbReference>
<comment type="caution">
    <text evidence="2">The sequence shown here is derived from an EMBL/GenBank/DDBJ whole genome shotgun (WGS) entry which is preliminary data.</text>
</comment>